<dbReference type="Pfam" id="PF13855">
    <property type="entry name" value="LRR_8"/>
    <property type="match status" value="1"/>
</dbReference>
<protein>
    <submittedName>
        <fullName evidence="6">Leucine-rich repeat-containing protein 57-like</fullName>
    </submittedName>
</protein>
<keyword evidence="1" id="KW-0433">Leucine-rich repeat</keyword>
<dbReference type="Pfam" id="PF00560">
    <property type="entry name" value="LRR_1"/>
    <property type="match status" value="1"/>
</dbReference>
<dbReference type="InterPro" id="IPR050328">
    <property type="entry name" value="Dev_Immune_Receptor"/>
</dbReference>
<organism evidence="5 6">
    <name type="scientific">Nicrophorus vespilloides</name>
    <name type="common">Boreal carrion beetle</name>
    <dbReference type="NCBI Taxonomy" id="110193"/>
    <lineage>
        <taxon>Eukaryota</taxon>
        <taxon>Metazoa</taxon>
        <taxon>Ecdysozoa</taxon>
        <taxon>Arthropoda</taxon>
        <taxon>Hexapoda</taxon>
        <taxon>Insecta</taxon>
        <taxon>Pterygota</taxon>
        <taxon>Neoptera</taxon>
        <taxon>Endopterygota</taxon>
        <taxon>Coleoptera</taxon>
        <taxon>Polyphaga</taxon>
        <taxon>Staphyliniformia</taxon>
        <taxon>Silphidae</taxon>
        <taxon>Nicrophorinae</taxon>
        <taxon>Nicrophorus</taxon>
    </lineage>
</organism>
<evidence type="ECO:0000313" key="5">
    <source>
        <dbReference type="Proteomes" id="UP000695000"/>
    </source>
</evidence>
<feature type="chain" id="PRO_5045507210" evidence="4">
    <location>
        <begin position="22"/>
        <end position="229"/>
    </location>
</feature>
<dbReference type="InterPro" id="IPR003591">
    <property type="entry name" value="Leu-rich_rpt_typical-subtyp"/>
</dbReference>
<reference evidence="6" key="1">
    <citation type="submission" date="2025-08" db="UniProtKB">
        <authorList>
            <consortium name="RefSeq"/>
        </authorList>
    </citation>
    <scope>IDENTIFICATION</scope>
    <source>
        <tissue evidence="6">Whole Larva</tissue>
    </source>
</reference>
<dbReference type="GeneID" id="108561641"/>
<dbReference type="RefSeq" id="XP_017775159.1">
    <property type="nucleotide sequence ID" value="XM_017919670.1"/>
</dbReference>
<keyword evidence="3" id="KW-0677">Repeat</keyword>
<evidence type="ECO:0000313" key="6">
    <source>
        <dbReference type="RefSeq" id="XP_017775159.1"/>
    </source>
</evidence>
<evidence type="ECO:0000256" key="1">
    <source>
        <dbReference type="ARBA" id="ARBA00022614"/>
    </source>
</evidence>
<evidence type="ECO:0000256" key="2">
    <source>
        <dbReference type="ARBA" id="ARBA00022729"/>
    </source>
</evidence>
<evidence type="ECO:0000256" key="3">
    <source>
        <dbReference type="ARBA" id="ARBA00022737"/>
    </source>
</evidence>
<keyword evidence="5" id="KW-1185">Reference proteome</keyword>
<evidence type="ECO:0000256" key="4">
    <source>
        <dbReference type="SAM" id="SignalP"/>
    </source>
</evidence>
<feature type="signal peptide" evidence="4">
    <location>
        <begin position="1"/>
        <end position="21"/>
    </location>
</feature>
<proteinExistence type="predicted"/>
<gene>
    <name evidence="6" type="primary">LOC108561641</name>
</gene>
<accession>A0ABM1MKQ9</accession>
<dbReference type="Gene3D" id="3.80.10.10">
    <property type="entry name" value="Ribonuclease Inhibitor"/>
    <property type="match status" value="1"/>
</dbReference>
<dbReference type="SUPFAM" id="SSF52058">
    <property type="entry name" value="L domain-like"/>
    <property type="match status" value="1"/>
</dbReference>
<dbReference type="Proteomes" id="UP000695000">
    <property type="component" value="Unplaced"/>
</dbReference>
<dbReference type="PANTHER" id="PTHR24373">
    <property type="entry name" value="SLIT RELATED LEUCINE-RICH REPEAT NEURONAL PROTEIN"/>
    <property type="match status" value="1"/>
</dbReference>
<dbReference type="SMART" id="SM00369">
    <property type="entry name" value="LRR_TYP"/>
    <property type="match status" value="4"/>
</dbReference>
<dbReference type="InterPro" id="IPR001611">
    <property type="entry name" value="Leu-rich_rpt"/>
</dbReference>
<name>A0ABM1MKQ9_NICVS</name>
<dbReference type="PANTHER" id="PTHR24373:SF387">
    <property type="entry name" value="LEUCINE-RICH REPEATS AND IMMUNOGLOBULIN-LIKE DOMAINS PROTEIN SMA-10"/>
    <property type="match status" value="1"/>
</dbReference>
<sequence length="229" mass="26558">MFRSKLLHCLIILALTRHSQQGFLFGQPCSSRNTIELKMDKVVMPREVQCVMLTDANPKLVHAYIHFIENATTLYADHLNFKKIPFYITKAMRNLELIDLSYNRIGKVHPMIISRHRNLDKLLLDDNRITMPANERFLESSSLKTLSLNNNWIDQLYHESFMELPGLRVLSLQGNQLTAIYKKAFKPLKNLKYLNLADNKLIRPPNVYSPRLAKINIVLHGNPFMNSTV</sequence>
<keyword evidence="2 4" id="KW-0732">Signal</keyword>
<dbReference type="InterPro" id="IPR032675">
    <property type="entry name" value="LRR_dom_sf"/>
</dbReference>